<evidence type="ECO:0000259" key="6">
    <source>
        <dbReference type="Pfam" id="PF08242"/>
    </source>
</evidence>
<evidence type="ECO:0000256" key="3">
    <source>
        <dbReference type="ARBA" id="ARBA00022679"/>
    </source>
</evidence>
<feature type="domain" description="Methyltransferase type 12" evidence="6">
    <location>
        <begin position="249"/>
        <end position="352"/>
    </location>
</feature>
<dbReference type="EMBL" id="JAIZAY010000018">
    <property type="protein sequence ID" value="KAJ8025233.1"/>
    <property type="molecule type" value="Genomic_DNA"/>
</dbReference>
<evidence type="ECO:0000313" key="7">
    <source>
        <dbReference type="EMBL" id="KAJ8025233.1"/>
    </source>
</evidence>
<dbReference type="PANTHER" id="PTHR22809:SF11">
    <property type="entry name" value="TRNA N(3)-METHYLCYTIDINE METHYLTRANSFERASE METTL2"/>
    <property type="match status" value="1"/>
</dbReference>
<dbReference type="FunFam" id="3.40.50.150:FF:000298">
    <property type="entry name" value="Methyltransferase-like protein"/>
    <property type="match status" value="1"/>
</dbReference>
<keyword evidence="5" id="KW-0732">Signal</keyword>
<evidence type="ECO:0000256" key="4">
    <source>
        <dbReference type="SAM" id="MobiDB-lite"/>
    </source>
</evidence>
<accession>A0A9Q1BGU9</accession>
<evidence type="ECO:0000313" key="8">
    <source>
        <dbReference type="Proteomes" id="UP001152320"/>
    </source>
</evidence>
<feature type="chain" id="PRO_5040441642" evidence="5">
    <location>
        <begin position="23"/>
        <end position="441"/>
    </location>
</feature>
<dbReference type="SUPFAM" id="SSF53335">
    <property type="entry name" value="S-adenosyl-L-methionine-dependent methyltransferases"/>
    <property type="match status" value="1"/>
</dbReference>
<evidence type="ECO:0000256" key="5">
    <source>
        <dbReference type="SAM" id="SignalP"/>
    </source>
</evidence>
<dbReference type="PANTHER" id="PTHR22809">
    <property type="entry name" value="METHYLTRANSFERASE-RELATED"/>
    <property type="match status" value="1"/>
</dbReference>
<proteinExistence type="inferred from homology"/>
<name>A0A9Q1BGU9_HOLLE</name>
<keyword evidence="8" id="KW-1185">Reference proteome</keyword>
<organism evidence="7 8">
    <name type="scientific">Holothuria leucospilota</name>
    <name type="common">Black long sea cucumber</name>
    <name type="synonym">Mertensiothuria leucospilota</name>
    <dbReference type="NCBI Taxonomy" id="206669"/>
    <lineage>
        <taxon>Eukaryota</taxon>
        <taxon>Metazoa</taxon>
        <taxon>Echinodermata</taxon>
        <taxon>Eleutherozoa</taxon>
        <taxon>Echinozoa</taxon>
        <taxon>Holothuroidea</taxon>
        <taxon>Aspidochirotacea</taxon>
        <taxon>Aspidochirotida</taxon>
        <taxon>Holothuriidae</taxon>
        <taxon>Holothuria</taxon>
    </lineage>
</organism>
<dbReference type="InterPro" id="IPR029063">
    <property type="entry name" value="SAM-dependent_MTases_sf"/>
</dbReference>
<comment type="similarity">
    <text evidence="1">Belongs to the methyltransferase superfamily. METL family.</text>
</comment>
<dbReference type="Proteomes" id="UP001152320">
    <property type="component" value="Chromosome 18"/>
</dbReference>
<gene>
    <name evidence="7" type="ORF">HOLleu_35383</name>
</gene>
<dbReference type="GO" id="GO:0032259">
    <property type="term" value="P:methylation"/>
    <property type="evidence" value="ECO:0007669"/>
    <property type="project" value="UniProtKB-KW"/>
</dbReference>
<feature type="compositionally biased region" description="Polar residues" evidence="4">
    <location>
        <begin position="169"/>
        <end position="186"/>
    </location>
</feature>
<sequence>MQMSRICALKAGVLFVAPRVFSTVATLFDNHDFRMAHRSLYPDSPEGTIDNVNEKTTSSSVKANVQQTTKTPFGTRYLTDPEKVFEHNAWDHMMWTEEQIDAAKKKIEENSQTQVETEKQELFETEADRFWDEFYSKHQNRFFKDRHWLFKEFPELSTQEVMEEKSSSTEETNAASHTDGSKNNVECHQKIPKNTCPLERGLENVTTVMDGDVDPHLSNRLDQEKCGNDSQAGSEAGNFPGSRCKRRFLEVGCGVGNTVFPILQTNNDPDLFVYCCDFSSVAIDLVKTHPDYNPSRCHGFVYDITDTDAAVPFPENSLDVIILIFVLSALHPDKMQSAINRFARFLKPGGLLLFRDYGKYDLAQLRFKPGRCLSDNFYVRGDGTRVYFFTQDELKNMFTMAGLVEEQNVMDRRLQVNRGRQITMYRVWIQCKYRKPLTTGK</sequence>
<dbReference type="OrthoDB" id="417697at2759"/>
<dbReference type="GO" id="GO:0052735">
    <property type="term" value="F:tRNA (cytidine-3-)-methyltransferase activity"/>
    <property type="evidence" value="ECO:0007669"/>
    <property type="project" value="TreeGrafter"/>
</dbReference>
<dbReference type="InterPro" id="IPR026113">
    <property type="entry name" value="METTL2/6/8-like"/>
</dbReference>
<feature type="signal peptide" evidence="5">
    <location>
        <begin position="1"/>
        <end position="22"/>
    </location>
</feature>
<keyword evidence="2 7" id="KW-0489">Methyltransferase</keyword>
<evidence type="ECO:0000256" key="2">
    <source>
        <dbReference type="ARBA" id="ARBA00022603"/>
    </source>
</evidence>
<dbReference type="Gene3D" id="3.40.50.150">
    <property type="entry name" value="Vaccinia Virus protein VP39"/>
    <property type="match status" value="1"/>
</dbReference>
<evidence type="ECO:0000256" key="1">
    <source>
        <dbReference type="ARBA" id="ARBA00009725"/>
    </source>
</evidence>
<protein>
    <submittedName>
        <fullName evidence="7">Methyltransferase-like protein 2-A</fullName>
    </submittedName>
</protein>
<reference evidence="7" key="1">
    <citation type="submission" date="2021-10" db="EMBL/GenBank/DDBJ databases">
        <title>Tropical sea cucumber genome reveals ecological adaptation and Cuvierian tubules defense mechanism.</title>
        <authorList>
            <person name="Chen T."/>
        </authorList>
    </citation>
    <scope>NUCLEOTIDE SEQUENCE</scope>
    <source>
        <strain evidence="7">Nanhai2018</strain>
        <tissue evidence="7">Muscle</tissue>
    </source>
</reference>
<dbReference type="CDD" id="cd02440">
    <property type="entry name" value="AdoMet_MTases"/>
    <property type="match status" value="1"/>
</dbReference>
<dbReference type="AlphaFoldDB" id="A0A9Q1BGU9"/>
<dbReference type="PIRSF" id="PIRSF037755">
    <property type="entry name" value="Mettl2_prd"/>
    <property type="match status" value="1"/>
</dbReference>
<feature type="region of interest" description="Disordered" evidence="4">
    <location>
        <begin position="160"/>
        <end position="187"/>
    </location>
</feature>
<keyword evidence="3" id="KW-0808">Transferase</keyword>
<dbReference type="Pfam" id="PF08242">
    <property type="entry name" value="Methyltransf_12"/>
    <property type="match status" value="1"/>
</dbReference>
<comment type="caution">
    <text evidence="7">The sequence shown here is derived from an EMBL/GenBank/DDBJ whole genome shotgun (WGS) entry which is preliminary data.</text>
</comment>
<dbReference type="InterPro" id="IPR013217">
    <property type="entry name" value="Methyltransf_12"/>
</dbReference>